<name>A0A4C1VA43_EUMVA</name>
<reference evidence="2 3" key="1">
    <citation type="journal article" date="2019" name="Commun. Biol.">
        <title>The bagworm genome reveals a unique fibroin gene that provides high tensile strength.</title>
        <authorList>
            <person name="Kono N."/>
            <person name="Nakamura H."/>
            <person name="Ohtoshi R."/>
            <person name="Tomita M."/>
            <person name="Numata K."/>
            <person name="Arakawa K."/>
        </authorList>
    </citation>
    <scope>NUCLEOTIDE SEQUENCE [LARGE SCALE GENOMIC DNA]</scope>
</reference>
<comment type="caution">
    <text evidence="2">The sequence shown here is derived from an EMBL/GenBank/DDBJ whole genome shotgun (WGS) entry which is preliminary data.</text>
</comment>
<proteinExistence type="predicted"/>
<feature type="region of interest" description="Disordered" evidence="1">
    <location>
        <begin position="199"/>
        <end position="220"/>
    </location>
</feature>
<evidence type="ECO:0000313" key="3">
    <source>
        <dbReference type="Proteomes" id="UP000299102"/>
    </source>
</evidence>
<dbReference type="Proteomes" id="UP000299102">
    <property type="component" value="Unassembled WGS sequence"/>
</dbReference>
<evidence type="ECO:0000313" key="2">
    <source>
        <dbReference type="EMBL" id="GBP35440.1"/>
    </source>
</evidence>
<feature type="compositionally biased region" description="Basic and acidic residues" evidence="1">
    <location>
        <begin position="62"/>
        <end position="76"/>
    </location>
</feature>
<gene>
    <name evidence="2" type="ORF">EVAR_94891_1</name>
</gene>
<sequence>MNITFVDRNAYKKMNIYLKSFKSFRSSVAFRSVTFAFALAPYEWGPLSTAVSEFRAEPKAESRTRIGTEIEKDSGSKRSVGPDLGPIAMTKNEIGSVNKTQKNCQKRIGRRLSAWDAAHAQRPNVRLAVRYPVKFGSNLINRLFTALSKSKRACKPPEYRRSPPPMDTREFVGVHQCVAALSGRNRTSDGERSELMKREGGYRAMEGSGPPELSLSGLNI</sequence>
<evidence type="ECO:0000256" key="1">
    <source>
        <dbReference type="SAM" id="MobiDB-lite"/>
    </source>
</evidence>
<organism evidence="2 3">
    <name type="scientific">Eumeta variegata</name>
    <name type="common">Bagworm moth</name>
    <name type="synonym">Eumeta japonica</name>
    <dbReference type="NCBI Taxonomy" id="151549"/>
    <lineage>
        <taxon>Eukaryota</taxon>
        <taxon>Metazoa</taxon>
        <taxon>Ecdysozoa</taxon>
        <taxon>Arthropoda</taxon>
        <taxon>Hexapoda</taxon>
        <taxon>Insecta</taxon>
        <taxon>Pterygota</taxon>
        <taxon>Neoptera</taxon>
        <taxon>Endopterygota</taxon>
        <taxon>Lepidoptera</taxon>
        <taxon>Glossata</taxon>
        <taxon>Ditrysia</taxon>
        <taxon>Tineoidea</taxon>
        <taxon>Psychidae</taxon>
        <taxon>Oiketicinae</taxon>
        <taxon>Eumeta</taxon>
    </lineage>
</organism>
<protein>
    <submittedName>
        <fullName evidence="2">Uncharacterized protein</fullName>
    </submittedName>
</protein>
<keyword evidence="3" id="KW-1185">Reference proteome</keyword>
<dbReference type="AlphaFoldDB" id="A0A4C1VA43"/>
<dbReference type="EMBL" id="BGZK01000303">
    <property type="protein sequence ID" value="GBP35440.1"/>
    <property type="molecule type" value="Genomic_DNA"/>
</dbReference>
<feature type="region of interest" description="Disordered" evidence="1">
    <location>
        <begin position="62"/>
        <end position="85"/>
    </location>
</feature>
<accession>A0A4C1VA43</accession>